<protein>
    <submittedName>
        <fullName evidence="1">Uncharacterized protein</fullName>
    </submittedName>
</protein>
<gene>
    <name evidence="1" type="ORF">NPD8_4129</name>
</gene>
<organism evidence="1">
    <name type="scientific">Clostridium botulinum</name>
    <dbReference type="NCBI Taxonomy" id="1491"/>
    <lineage>
        <taxon>Bacteria</taxon>
        <taxon>Bacillati</taxon>
        <taxon>Bacillota</taxon>
        <taxon>Clostridia</taxon>
        <taxon>Eubacteriales</taxon>
        <taxon>Clostridiaceae</taxon>
        <taxon>Clostridium</taxon>
    </lineage>
</organism>
<sequence>MVNKKGKFMKIEDLMKRTAKDQFIINNLYNGIPFALTESTPQEKEYERNKVLTIDFGNSTIRHVGLDMLLLALQEFYGKELLVDLIKQFKSYDEIKDKEIPNI</sequence>
<proteinExistence type="predicted"/>
<dbReference type="AlphaFoldDB" id="A0A1L7JNG2"/>
<accession>A0A1L7JNG2</accession>
<geneLocation type="plasmid" evidence="1">
    <name>pNPD8_2</name>
</geneLocation>
<keyword evidence="1" id="KW-0614">Plasmid</keyword>
<name>A0A1L7JNG2_CLOBO</name>
<dbReference type="EMBL" id="CP015721">
    <property type="protein sequence ID" value="APU87308.1"/>
    <property type="molecule type" value="Genomic_DNA"/>
</dbReference>
<evidence type="ECO:0000313" key="1">
    <source>
        <dbReference type="EMBL" id="APU87308.1"/>
    </source>
</evidence>
<reference evidence="1" key="1">
    <citation type="submission" date="2016-05" db="EMBL/GenBank/DDBJ databases">
        <authorList>
            <person name="Lavstsen T."/>
            <person name="Jespersen J.S."/>
        </authorList>
    </citation>
    <scope>NUCLEOTIDE SEQUENCE</scope>
    <source>
        <strain evidence="1">CDC69096</strain>
        <plasmid evidence="1">pNPD8_2</plasmid>
    </source>
</reference>